<sequence length="109" mass="11495">MACCGAIAKKDFVALPSWRVESTRHRDEGDNSLPSEAPSNPPHALPTMWAILFDKKPGLWSSSSALASGAPGLSIALEPPNRAAIVLCLRDDQAATVAPLLSVRDDSST</sequence>
<name>A0A135TDP2_9PEZI</name>
<dbReference type="EMBL" id="JEMN01001151">
    <property type="protein sequence ID" value="KXH46229.1"/>
    <property type="molecule type" value="Genomic_DNA"/>
</dbReference>
<proteinExistence type="predicted"/>
<protein>
    <submittedName>
        <fullName evidence="2">Uncharacterized protein</fullName>
    </submittedName>
</protein>
<organism evidence="2 3">
    <name type="scientific">Colletotrichum nymphaeae SA-01</name>
    <dbReference type="NCBI Taxonomy" id="1460502"/>
    <lineage>
        <taxon>Eukaryota</taxon>
        <taxon>Fungi</taxon>
        <taxon>Dikarya</taxon>
        <taxon>Ascomycota</taxon>
        <taxon>Pezizomycotina</taxon>
        <taxon>Sordariomycetes</taxon>
        <taxon>Hypocreomycetidae</taxon>
        <taxon>Glomerellales</taxon>
        <taxon>Glomerellaceae</taxon>
        <taxon>Colletotrichum</taxon>
        <taxon>Colletotrichum acutatum species complex</taxon>
    </lineage>
</organism>
<feature type="region of interest" description="Disordered" evidence="1">
    <location>
        <begin position="23"/>
        <end position="42"/>
    </location>
</feature>
<dbReference type="Proteomes" id="UP000070054">
    <property type="component" value="Unassembled WGS sequence"/>
</dbReference>
<keyword evidence="3" id="KW-1185">Reference proteome</keyword>
<accession>A0A135TDP2</accession>
<dbReference type="AlphaFoldDB" id="A0A135TDP2"/>
<comment type="caution">
    <text evidence="2">The sequence shown here is derived from an EMBL/GenBank/DDBJ whole genome shotgun (WGS) entry which is preliminary data.</text>
</comment>
<reference evidence="2 3" key="1">
    <citation type="submission" date="2014-02" db="EMBL/GenBank/DDBJ databases">
        <title>The genome sequence of Colletotrichum nymphaeae SA-01.</title>
        <authorList>
            <person name="Baroncelli R."/>
            <person name="Thon M.R."/>
        </authorList>
    </citation>
    <scope>NUCLEOTIDE SEQUENCE [LARGE SCALE GENOMIC DNA]</scope>
    <source>
        <strain evidence="2 3">SA-01</strain>
    </source>
</reference>
<evidence type="ECO:0000256" key="1">
    <source>
        <dbReference type="SAM" id="MobiDB-lite"/>
    </source>
</evidence>
<gene>
    <name evidence="2" type="ORF">CNYM01_05026</name>
</gene>
<evidence type="ECO:0000313" key="3">
    <source>
        <dbReference type="Proteomes" id="UP000070054"/>
    </source>
</evidence>
<evidence type="ECO:0000313" key="2">
    <source>
        <dbReference type="EMBL" id="KXH46229.1"/>
    </source>
</evidence>